<dbReference type="EMBL" id="JBFOLJ010000003">
    <property type="protein sequence ID" value="KAL2550338.1"/>
    <property type="molecule type" value="Genomic_DNA"/>
</dbReference>
<gene>
    <name evidence="1" type="ORF">Fot_11868</name>
</gene>
<evidence type="ECO:0000313" key="2">
    <source>
        <dbReference type="Proteomes" id="UP001604277"/>
    </source>
</evidence>
<organism evidence="1 2">
    <name type="scientific">Forsythia ovata</name>
    <dbReference type="NCBI Taxonomy" id="205694"/>
    <lineage>
        <taxon>Eukaryota</taxon>
        <taxon>Viridiplantae</taxon>
        <taxon>Streptophyta</taxon>
        <taxon>Embryophyta</taxon>
        <taxon>Tracheophyta</taxon>
        <taxon>Spermatophyta</taxon>
        <taxon>Magnoliopsida</taxon>
        <taxon>eudicotyledons</taxon>
        <taxon>Gunneridae</taxon>
        <taxon>Pentapetalae</taxon>
        <taxon>asterids</taxon>
        <taxon>lamiids</taxon>
        <taxon>Lamiales</taxon>
        <taxon>Oleaceae</taxon>
        <taxon>Forsythieae</taxon>
        <taxon>Forsythia</taxon>
    </lineage>
</organism>
<keyword evidence="2" id="KW-1185">Reference proteome</keyword>
<protein>
    <submittedName>
        <fullName evidence="1">Uncharacterized protein</fullName>
    </submittedName>
</protein>
<comment type="caution">
    <text evidence="1">The sequence shown here is derived from an EMBL/GenBank/DDBJ whole genome shotgun (WGS) entry which is preliminary data.</text>
</comment>
<evidence type="ECO:0000313" key="1">
    <source>
        <dbReference type="EMBL" id="KAL2550338.1"/>
    </source>
</evidence>
<sequence length="235" mass="26957">MGLSKLIIEPHIRKVHNFFTFKSVLVCEPADFEGESVGSMLVITCNSDWMHQAKRSPQYEKTVLCSHERKYFNVRGSPLPYSTVVSGIDRLDYKHYMEHVPNCPYRGVSEVDWQKAVELFTSLHGSAKNKDDRAKAKYVSVQGNVETQEWSRIIDSVPDLPCKKIAMWVNEMTTSDHNTSISHFWTVREMTNERGVKPMTLFFGSMNSLVIERIDFKKSKNDDNADNNNSVNEIA</sequence>
<dbReference type="AlphaFoldDB" id="A0ABD1WNR5"/>
<proteinExistence type="predicted"/>
<dbReference type="Proteomes" id="UP001604277">
    <property type="component" value="Unassembled WGS sequence"/>
</dbReference>
<reference evidence="2" key="1">
    <citation type="submission" date="2024-07" db="EMBL/GenBank/DDBJ databases">
        <title>Two chromosome-level genome assemblies of Korean endemic species Abeliophyllum distichum and Forsythia ovata (Oleaceae).</title>
        <authorList>
            <person name="Jang H."/>
        </authorList>
    </citation>
    <scope>NUCLEOTIDE SEQUENCE [LARGE SCALE GENOMIC DNA]</scope>
</reference>
<accession>A0ABD1WNR5</accession>
<name>A0ABD1WNR5_9LAMI</name>